<dbReference type="Gene3D" id="3.60.21.10">
    <property type="match status" value="1"/>
</dbReference>
<comment type="caution">
    <text evidence="2">The sequence shown here is derived from an EMBL/GenBank/DDBJ whole genome shotgun (WGS) entry which is preliminary data.</text>
</comment>
<dbReference type="GO" id="GO:0016791">
    <property type="term" value="F:phosphatase activity"/>
    <property type="evidence" value="ECO:0007669"/>
    <property type="project" value="TreeGrafter"/>
</dbReference>
<dbReference type="PANTHER" id="PTHR42850">
    <property type="entry name" value="METALLOPHOSPHOESTERASE"/>
    <property type="match status" value="1"/>
</dbReference>
<dbReference type="InterPro" id="IPR011152">
    <property type="entry name" value="Pesterase_MJ0912"/>
</dbReference>
<dbReference type="InterPro" id="IPR029052">
    <property type="entry name" value="Metallo-depent_PP-like"/>
</dbReference>
<dbReference type="CDD" id="cd00838">
    <property type="entry name" value="MPP_superfamily"/>
    <property type="match status" value="1"/>
</dbReference>
<feature type="domain" description="Calcineurin-like phosphoesterase" evidence="1">
    <location>
        <begin position="1"/>
        <end position="208"/>
    </location>
</feature>
<evidence type="ECO:0000259" key="1">
    <source>
        <dbReference type="Pfam" id="PF12850"/>
    </source>
</evidence>
<dbReference type="Pfam" id="PF12850">
    <property type="entry name" value="Metallophos_2"/>
    <property type="match status" value="1"/>
</dbReference>
<dbReference type="PIRSF" id="PIRSF000883">
    <property type="entry name" value="Pesterase_MJ0912"/>
    <property type="match status" value="1"/>
</dbReference>
<dbReference type="SUPFAM" id="SSF56300">
    <property type="entry name" value="Metallo-dependent phosphatases"/>
    <property type="match status" value="1"/>
</dbReference>
<name>X1Q3N9_9ZZZZ</name>
<proteinExistence type="predicted"/>
<gene>
    <name evidence="2" type="ORF">S12H4_05228</name>
</gene>
<dbReference type="AlphaFoldDB" id="X1Q3N9"/>
<evidence type="ECO:0000313" key="2">
    <source>
        <dbReference type="EMBL" id="GAI62843.1"/>
    </source>
</evidence>
<dbReference type="PANTHER" id="PTHR42850:SF2">
    <property type="entry name" value="BLL5683 PROTEIN"/>
    <property type="match status" value="1"/>
</dbReference>
<protein>
    <recommendedName>
        <fullName evidence="1">Calcineurin-like phosphoesterase domain-containing protein</fullName>
    </recommendedName>
</protein>
<feature type="non-terminal residue" evidence="2">
    <location>
        <position position="225"/>
    </location>
</feature>
<dbReference type="EMBL" id="BARW01001707">
    <property type="protein sequence ID" value="GAI62843.1"/>
    <property type="molecule type" value="Genomic_DNA"/>
</dbReference>
<dbReference type="InterPro" id="IPR050126">
    <property type="entry name" value="Ap4A_hydrolase"/>
</dbReference>
<accession>X1Q3N9</accession>
<sequence length="225" mass="25101">MRYAIIADIHANLAAFKAVLDHIERRGGVEEIWCLGDVVGYGPDPHQCIELLRQYNHVCIAGNHDWAAIGKAATSEFNPDAAVACRWTAQQLSPEDVEYLESLPVVIQKEDFTLVHGSPREPIWEYLISVSSAKENFTYFQSQFCLVGHSHVPMVFKYDETGTCSFGQFVPNIKLVLGKSRLIINPGGVGQPRDGDPRASYAIYDNETGVVRLYRVPYDIGITQT</sequence>
<reference evidence="2" key="1">
    <citation type="journal article" date="2014" name="Front. Microbiol.">
        <title>High frequency of phylogenetically diverse reductive dehalogenase-homologous genes in deep subseafloor sedimentary metagenomes.</title>
        <authorList>
            <person name="Kawai M."/>
            <person name="Futagami T."/>
            <person name="Toyoda A."/>
            <person name="Takaki Y."/>
            <person name="Nishi S."/>
            <person name="Hori S."/>
            <person name="Arai W."/>
            <person name="Tsubouchi T."/>
            <person name="Morono Y."/>
            <person name="Uchiyama I."/>
            <person name="Ito T."/>
            <person name="Fujiyama A."/>
            <person name="Inagaki F."/>
            <person name="Takami H."/>
        </authorList>
    </citation>
    <scope>NUCLEOTIDE SEQUENCE</scope>
    <source>
        <strain evidence="2">Expedition CK06-06</strain>
    </source>
</reference>
<dbReference type="GO" id="GO:0005737">
    <property type="term" value="C:cytoplasm"/>
    <property type="evidence" value="ECO:0007669"/>
    <property type="project" value="TreeGrafter"/>
</dbReference>
<dbReference type="InterPro" id="IPR024654">
    <property type="entry name" value="Calcineurin-like_PHP_lpxH"/>
</dbReference>
<organism evidence="2">
    <name type="scientific">marine sediment metagenome</name>
    <dbReference type="NCBI Taxonomy" id="412755"/>
    <lineage>
        <taxon>unclassified sequences</taxon>
        <taxon>metagenomes</taxon>
        <taxon>ecological metagenomes</taxon>
    </lineage>
</organism>